<accession>A0A6I3XRK7</accession>
<evidence type="ECO:0000313" key="7">
    <source>
        <dbReference type="Proteomes" id="UP000431684"/>
    </source>
</evidence>
<dbReference type="Pfam" id="PF00126">
    <property type="entry name" value="HTH_1"/>
    <property type="match status" value="1"/>
</dbReference>
<dbReference type="GO" id="GO:0003677">
    <property type="term" value="F:DNA binding"/>
    <property type="evidence" value="ECO:0007669"/>
    <property type="project" value="UniProtKB-KW"/>
</dbReference>
<evidence type="ECO:0000256" key="3">
    <source>
        <dbReference type="ARBA" id="ARBA00023125"/>
    </source>
</evidence>
<evidence type="ECO:0000256" key="2">
    <source>
        <dbReference type="ARBA" id="ARBA00023015"/>
    </source>
</evidence>
<evidence type="ECO:0000256" key="1">
    <source>
        <dbReference type="ARBA" id="ARBA00009437"/>
    </source>
</evidence>
<proteinExistence type="inferred from homology"/>
<organism evidence="6 7">
    <name type="scientific">Pseudoduganella dura</name>
    <dbReference type="NCBI Taxonomy" id="321982"/>
    <lineage>
        <taxon>Bacteria</taxon>
        <taxon>Pseudomonadati</taxon>
        <taxon>Pseudomonadota</taxon>
        <taxon>Betaproteobacteria</taxon>
        <taxon>Burkholderiales</taxon>
        <taxon>Oxalobacteraceae</taxon>
        <taxon>Telluria group</taxon>
        <taxon>Pseudoduganella</taxon>
    </lineage>
</organism>
<dbReference type="OrthoDB" id="8583877at2"/>
<keyword evidence="7" id="KW-1185">Reference proteome</keyword>
<reference evidence="6 7" key="1">
    <citation type="submission" date="2019-11" db="EMBL/GenBank/DDBJ databases">
        <title>Draft Genome Sequences of Six Type Strains of the Genus Massilia.</title>
        <authorList>
            <person name="Miess H."/>
            <person name="Frediansyah A."/>
            <person name="Goeker M."/>
            <person name="Gross H."/>
        </authorList>
    </citation>
    <scope>NUCLEOTIDE SEQUENCE [LARGE SCALE GENOMIC DNA]</scope>
    <source>
        <strain evidence="6 7">DSM 17513</strain>
    </source>
</reference>
<dbReference type="Proteomes" id="UP000431684">
    <property type="component" value="Unassembled WGS sequence"/>
</dbReference>
<dbReference type="Gene3D" id="3.40.190.10">
    <property type="entry name" value="Periplasmic binding protein-like II"/>
    <property type="match status" value="2"/>
</dbReference>
<dbReference type="GO" id="GO:0003700">
    <property type="term" value="F:DNA-binding transcription factor activity"/>
    <property type="evidence" value="ECO:0007669"/>
    <property type="project" value="InterPro"/>
</dbReference>
<dbReference type="InterPro" id="IPR036388">
    <property type="entry name" value="WH-like_DNA-bd_sf"/>
</dbReference>
<dbReference type="InterPro" id="IPR036390">
    <property type="entry name" value="WH_DNA-bd_sf"/>
</dbReference>
<name>A0A6I3XRK7_9BURK</name>
<keyword evidence="3" id="KW-0238">DNA-binding</keyword>
<evidence type="ECO:0000259" key="5">
    <source>
        <dbReference type="PROSITE" id="PS50931"/>
    </source>
</evidence>
<feature type="domain" description="HTH lysR-type" evidence="5">
    <location>
        <begin position="6"/>
        <end position="63"/>
    </location>
</feature>
<protein>
    <submittedName>
        <fullName evidence="6">LysR family transcriptional regulator</fullName>
    </submittedName>
</protein>
<dbReference type="PANTHER" id="PTHR30118:SF15">
    <property type="entry name" value="TRANSCRIPTIONAL REGULATORY PROTEIN"/>
    <property type="match status" value="1"/>
</dbReference>
<evidence type="ECO:0000256" key="4">
    <source>
        <dbReference type="ARBA" id="ARBA00023163"/>
    </source>
</evidence>
<dbReference type="Pfam" id="PF03466">
    <property type="entry name" value="LysR_substrate"/>
    <property type="match status" value="1"/>
</dbReference>
<comment type="similarity">
    <text evidence="1">Belongs to the LysR transcriptional regulatory family.</text>
</comment>
<dbReference type="CDD" id="cd08459">
    <property type="entry name" value="PBP2_DntR_NahR_LinR_like"/>
    <property type="match status" value="1"/>
</dbReference>
<dbReference type="SUPFAM" id="SSF46785">
    <property type="entry name" value="Winged helix' DNA-binding domain"/>
    <property type="match status" value="1"/>
</dbReference>
<dbReference type="PANTHER" id="PTHR30118">
    <property type="entry name" value="HTH-TYPE TRANSCRIPTIONAL REGULATOR LEUO-RELATED"/>
    <property type="match status" value="1"/>
</dbReference>
<dbReference type="RefSeq" id="WP_155711576.1">
    <property type="nucleotide sequence ID" value="NZ_BMWU01000015.1"/>
</dbReference>
<sequence length="317" mass="34750">MELRELDLNLLVVFQEVFRERQISAAARRLRLTQSAVSNALARLRRATGDELFVRTAAGMQPTPYAQRMAGPVAAALSHLEQALTPSQPFMPAESRRRFNIAMTDVGEVYFMPRLIELCGALAPGVEIASVRAAMGDQHAGLRAEMEAGRIDLAIGAFDDAPGALYQRRLFRQEYVSLFRAGHPLADGPLTMKRFTAARHLVVAALESPYDRINTALQKAGILASASFSVPHFSAAPYIVGATDLVVTVPRKLAERAAAPFGLVFVKSPLRLAALQTNVFWHRRYNQDEGNRWLRTLVVDAFGEQAGSGQPGARPFP</sequence>
<dbReference type="EMBL" id="WNWM01000002">
    <property type="protein sequence ID" value="MUI15952.1"/>
    <property type="molecule type" value="Genomic_DNA"/>
</dbReference>
<dbReference type="InterPro" id="IPR050389">
    <property type="entry name" value="LysR-type_TF"/>
</dbReference>
<dbReference type="SUPFAM" id="SSF53850">
    <property type="entry name" value="Periplasmic binding protein-like II"/>
    <property type="match status" value="1"/>
</dbReference>
<keyword evidence="2" id="KW-0805">Transcription regulation</keyword>
<gene>
    <name evidence="6" type="ORF">GJV26_26340</name>
</gene>
<evidence type="ECO:0000313" key="6">
    <source>
        <dbReference type="EMBL" id="MUI15952.1"/>
    </source>
</evidence>
<keyword evidence="4" id="KW-0804">Transcription</keyword>
<dbReference type="PRINTS" id="PR00039">
    <property type="entry name" value="HTHLYSR"/>
</dbReference>
<dbReference type="Gene3D" id="1.10.10.10">
    <property type="entry name" value="Winged helix-like DNA-binding domain superfamily/Winged helix DNA-binding domain"/>
    <property type="match status" value="1"/>
</dbReference>
<dbReference type="InterPro" id="IPR000847">
    <property type="entry name" value="LysR_HTH_N"/>
</dbReference>
<dbReference type="PROSITE" id="PS50931">
    <property type="entry name" value="HTH_LYSR"/>
    <property type="match status" value="1"/>
</dbReference>
<dbReference type="AlphaFoldDB" id="A0A6I3XRK7"/>
<dbReference type="InterPro" id="IPR005119">
    <property type="entry name" value="LysR_subst-bd"/>
</dbReference>
<comment type="caution">
    <text evidence="6">The sequence shown here is derived from an EMBL/GenBank/DDBJ whole genome shotgun (WGS) entry which is preliminary data.</text>
</comment>